<keyword evidence="2" id="KW-1185">Reference proteome</keyword>
<accession>A0A0C2RWQ5</accession>
<dbReference type="OrthoDB" id="2963168at2759"/>
<feature type="non-terminal residue" evidence="1">
    <location>
        <position position="70"/>
    </location>
</feature>
<evidence type="ECO:0000313" key="2">
    <source>
        <dbReference type="Proteomes" id="UP000054549"/>
    </source>
</evidence>
<dbReference type="AlphaFoldDB" id="A0A0C2RWQ5"/>
<feature type="non-terminal residue" evidence="1">
    <location>
        <position position="1"/>
    </location>
</feature>
<name>A0A0C2RWQ5_AMAMK</name>
<dbReference type="Proteomes" id="UP000054549">
    <property type="component" value="Unassembled WGS sequence"/>
</dbReference>
<evidence type="ECO:0008006" key="3">
    <source>
        <dbReference type="Google" id="ProtNLM"/>
    </source>
</evidence>
<protein>
    <recommendedName>
        <fullName evidence="3">Heat shock protein 70</fullName>
    </recommendedName>
</protein>
<organism evidence="1 2">
    <name type="scientific">Amanita muscaria (strain Koide BX008)</name>
    <dbReference type="NCBI Taxonomy" id="946122"/>
    <lineage>
        <taxon>Eukaryota</taxon>
        <taxon>Fungi</taxon>
        <taxon>Dikarya</taxon>
        <taxon>Basidiomycota</taxon>
        <taxon>Agaricomycotina</taxon>
        <taxon>Agaricomycetes</taxon>
        <taxon>Agaricomycetidae</taxon>
        <taxon>Agaricales</taxon>
        <taxon>Pluteineae</taxon>
        <taxon>Amanitaceae</taxon>
        <taxon>Amanita</taxon>
    </lineage>
</organism>
<proteinExistence type="predicted"/>
<dbReference type="STRING" id="946122.A0A0C2RWQ5"/>
<dbReference type="SUPFAM" id="SSF53067">
    <property type="entry name" value="Actin-like ATPase domain"/>
    <property type="match status" value="1"/>
</dbReference>
<dbReference type="Gene3D" id="3.30.420.40">
    <property type="match status" value="1"/>
</dbReference>
<gene>
    <name evidence="1" type="ORF">M378DRAFT_61823</name>
</gene>
<evidence type="ECO:0000313" key="1">
    <source>
        <dbReference type="EMBL" id="KIL54735.1"/>
    </source>
</evidence>
<sequence>KPYAGTERSLVIGVDIGTTLSGASYALLEPGKVPQIRRVTQFSGQREEKDNSKVPSVVCYDQDGNVIAVG</sequence>
<dbReference type="EMBL" id="KN818646">
    <property type="protein sequence ID" value="KIL54735.1"/>
    <property type="molecule type" value="Genomic_DNA"/>
</dbReference>
<dbReference type="HOGENOM" id="CLU_163072_0_0_1"/>
<reference evidence="1 2" key="1">
    <citation type="submission" date="2014-04" db="EMBL/GenBank/DDBJ databases">
        <title>Evolutionary Origins and Diversification of the Mycorrhizal Mutualists.</title>
        <authorList>
            <consortium name="DOE Joint Genome Institute"/>
            <consortium name="Mycorrhizal Genomics Consortium"/>
            <person name="Kohler A."/>
            <person name="Kuo A."/>
            <person name="Nagy L.G."/>
            <person name="Floudas D."/>
            <person name="Copeland A."/>
            <person name="Barry K.W."/>
            <person name="Cichocki N."/>
            <person name="Veneault-Fourrey C."/>
            <person name="LaButti K."/>
            <person name="Lindquist E.A."/>
            <person name="Lipzen A."/>
            <person name="Lundell T."/>
            <person name="Morin E."/>
            <person name="Murat C."/>
            <person name="Riley R."/>
            <person name="Ohm R."/>
            <person name="Sun H."/>
            <person name="Tunlid A."/>
            <person name="Henrissat B."/>
            <person name="Grigoriev I.V."/>
            <person name="Hibbett D.S."/>
            <person name="Martin F."/>
        </authorList>
    </citation>
    <scope>NUCLEOTIDE SEQUENCE [LARGE SCALE GENOMIC DNA]</scope>
    <source>
        <strain evidence="1 2">Koide BX008</strain>
    </source>
</reference>
<dbReference type="InParanoid" id="A0A0C2RWQ5"/>
<dbReference type="InterPro" id="IPR043129">
    <property type="entry name" value="ATPase_NBD"/>
</dbReference>